<keyword evidence="3" id="KW-0808">Transferase</keyword>
<organism evidence="5">
    <name type="scientific">freshwater metagenome</name>
    <dbReference type="NCBI Taxonomy" id="449393"/>
    <lineage>
        <taxon>unclassified sequences</taxon>
        <taxon>metagenomes</taxon>
        <taxon>ecological metagenomes</taxon>
    </lineage>
</organism>
<dbReference type="GO" id="GO:0008173">
    <property type="term" value="F:RNA methyltransferase activity"/>
    <property type="evidence" value="ECO:0007669"/>
    <property type="project" value="InterPro"/>
</dbReference>
<dbReference type="CDD" id="cd18095">
    <property type="entry name" value="SpoU-like_rRNA-MTase"/>
    <property type="match status" value="1"/>
</dbReference>
<dbReference type="InterPro" id="IPR053888">
    <property type="entry name" value="MRM3-like_sub_bind"/>
</dbReference>
<dbReference type="GO" id="GO:0032259">
    <property type="term" value="P:methylation"/>
    <property type="evidence" value="ECO:0007669"/>
    <property type="project" value="UniProtKB-KW"/>
</dbReference>
<feature type="domain" description="RNA 2-O ribose methyltransferase substrate binding" evidence="4">
    <location>
        <begin position="33"/>
        <end position="107"/>
    </location>
</feature>
<evidence type="ECO:0000259" key="4">
    <source>
        <dbReference type="SMART" id="SM00967"/>
    </source>
</evidence>
<dbReference type="EMBL" id="CAEZWW010000231">
    <property type="protein sequence ID" value="CAB4685373.1"/>
    <property type="molecule type" value="Genomic_DNA"/>
</dbReference>
<dbReference type="InterPro" id="IPR051259">
    <property type="entry name" value="rRNA_Methyltransferase"/>
</dbReference>
<dbReference type="SUPFAM" id="SSF75217">
    <property type="entry name" value="alpha/beta knot"/>
    <property type="match status" value="1"/>
</dbReference>
<sequence length="273" mass="29011">MAPADITSRRSATVAAVKRLHTKAGRKDSRAFVVEGPQALREAFSHRADIRQVFVSKEAMARWGEIMQAARAADVEITIVSEGVLEAMAETKSPQGWLAICGMEIATLDEAMADRPSVLVVLDQVSDPGNVGTIIRTADAAGASAVLLTGESVDPFNGKCVRASAGSIFHLPVVPQVRADHLVAAARQQGAVLVVTAADGERELFEWLDTAPVMNPTLWVFGSEAHGVGAELQEAADVRIRIPIHGSAESLNIASAVAVCLYSDVGRRRARIE</sequence>
<dbReference type="Pfam" id="PF22435">
    <property type="entry name" value="MRM3-like_sub_bind"/>
    <property type="match status" value="1"/>
</dbReference>
<gene>
    <name evidence="5" type="ORF">UFOPK2310_01488</name>
</gene>
<evidence type="ECO:0000256" key="2">
    <source>
        <dbReference type="ARBA" id="ARBA00022603"/>
    </source>
</evidence>
<dbReference type="PANTHER" id="PTHR43191">
    <property type="entry name" value="RRNA METHYLTRANSFERASE 3"/>
    <property type="match status" value="1"/>
</dbReference>
<dbReference type="GO" id="GO:0005737">
    <property type="term" value="C:cytoplasm"/>
    <property type="evidence" value="ECO:0007669"/>
    <property type="project" value="UniProtKB-ARBA"/>
</dbReference>
<dbReference type="SMART" id="SM00967">
    <property type="entry name" value="SpoU_sub_bind"/>
    <property type="match status" value="1"/>
</dbReference>
<accession>A0A6J6NLU9</accession>
<dbReference type="InterPro" id="IPR029026">
    <property type="entry name" value="tRNA_m1G_MTases_N"/>
</dbReference>
<dbReference type="InterPro" id="IPR001537">
    <property type="entry name" value="SpoU_MeTrfase"/>
</dbReference>
<dbReference type="Gene3D" id="3.30.1330.30">
    <property type="match status" value="1"/>
</dbReference>
<dbReference type="GO" id="GO:0003723">
    <property type="term" value="F:RNA binding"/>
    <property type="evidence" value="ECO:0007669"/>
    <property type="project" value="InterPro"/>
</dbReference>
<reference evidence="5" key="1">
    <citation type="submission" date="2020-05" db="EMBL/GenBank/DDBJ databases">
        <authorList>
            <person name="Chiriac C."/>
            <person name="Salcher M."/>
            <person name="Ghai R."/>
            <person name="Kavagutti S V."/>
        </authorList>
    </citation>
    <scope>NUCLEOTIDE SEQUENCE</scope>
</reference>
<evidence type="ECO:0000313" key="5">
    <source>
        <dbReference type="EMBL" id="CAB4685373.1"/>
    </source>
</evidence>
<evidence type="ECO:0000256" key="1">
    <source>
        <dbReference type="ARBA" id="ARBA00007228"/>
    </source>
</evidence>
<protein>
    <submittedName>
        <fullName evidence="5">Unannotated protein</fullName>
    </submittedName>
</protein>
<dbReference type="Pfam" id="PF00588">
    <property type="entry name" value="SpoU_methylase"/>
    <property type="match status" value="1"/>
</dbReference>
<proteinExistence type="inferred from homology"/>
<dbReference type="SUPFAM" id="SSF55315">
    <property type="entry name" value="L30e-like"/>
    <property type="match status" value="1"/>
</dbReference>
<dbReference type="GO" id="GO:0006396">
    <property type="term" value="P:RNA processing"/>
    <property type="evidence" value="ECO:0007669"/>
    <property type="project" value="InterPro"/>
</dbReference>
<keyword evidence="2" id="KW-0489">Methyltransferase</keyword>
<dbReference type="InterPro" id="IPR029028">
    <property type="entry name" value="Alpha/beta_knot_MTases"/>
</dbReference>
<dbReference type="InterPro" id="IPR013123">
    <property type="entry name" value="SpoU_subst-bd"/>
</dbReference>
<dbReference type="PANTHER" id="PTHR43191:SF2">
    <property type="entry name" value="RRNA METHYLTRANSFERASE 3, MITOCHONDRIAL"/>
    <property type="match status" value="1"/>
</dbReference>
<dbReference type="Gene3D" id="3.40.1280.10">
    <property type="match status" value="1"/>
</dbReference>
<dbReference type="InterPro" id="IPR029064">
    <property type="entry name" value="Ribosomal_eL30-like_sf"/>
</dbReference>
<evidence type="ECO:0000256" key="3">
    <source>
        <dbReference type="ARBA" id="ARBA00022679"/>
    </source>
</evidence>
<comment type="similarity">
    <text evidence="1">Belongs to the class IV-like SAM-binding methyltransferase superfamily. RNA methyltransferase TrmH family.</text>
</comment>
<name>A0A6J6NLU9_9ZZZZ</name>
<dbReference type="AlphaFoldDB" id="A0A6J6NLU9"/>